<dbReference type="Gene3D" id="1.10.10.10">
    <property type="entry name" value="Winged helix-like DNA-binding domain superfamily/Winged helix DNA-binding domain"/>
    <property type="match status" value="1"/>
</dbReference>
<reference evidence="1" key="1">
    <citation type="submission" date="2024-03" db="EMBL/GenBank/DDBJ databases">
        <title>Complete genome sequence of Sulfurisphaera javensis strain KD-1.</title>
        <authorList>
            <person name="Sakai H."/>
            <person name="Nur N."/>
            <person name="Suwanto A."/>
            <person name="Kurosawa N."/>
        </authorList>
    </citation>
    <scope>NUCLEOTIDE SEQUENCE</scope>
    <source>
        <strain evidence="1">KD-1</strain>
    </source>
</reference>
<organism evidence="1">
    <name type="scientific">Sulfurisphaera javensis</name>
    <dbReference type="NCBI Taxonomy" id="2049879"/>
    <lineage>
        <taxon>Archaea</taxon>
        <taxon>Thermoproteota</taxon>
        <taxon>Thermoprotei</taxon>
        <taxon>Sulfolobales</taxon>
        <taxon>Sulfolobaceae</taxon>
        <taxon>Sulfurisphaera</taxon>
    </lineage>
</organism>
<sequence length="91" mass="10549">MKGALRDSITEAISIAKEEINNAIERKSWRKKALKLMVYGANWSLLERETKVSSETLSSFLDKLERLHIVEKKEKVYIVTDPVYRKAILNL</sequence>
<evidence type="ECO:0000313" key="1">
    <source>
        <dbReference type="EMBL" id="BFH74784.1"/>
    </source>
</evidence>
<dbReference type="KEGG" id="sjv:SJAV_27280"/>
<accession>A0AAT9GVF2</accession>
<dbReference type="EMBL" id="AP031322">
    <property type="protein sequence ID" value="BFH74784.1"/>
    <property type="molecule type" value="Genomic_DNA"/>
</dbReference>
<dbReference type="InterPro" id="IPR036390">
    <property type="entry name" value="WH_DNA-bd_sf"/>
</dbReference>
<protein>
    <submittedName>
        <fullName evidence="1">Uncharacterized protein</fullName>
    </submittedName>
</protein>
<gene>
    <name evidence="1" type="ORF">SJAV_27280</name>
</gene>
<dbReference type="InterPro" id="IPR036388">
    <property type="entry name" value="WH-like_DNA-bd_sf"/>
</dbReference>
<dbReference type="SUPFAM" id="SSF46785">
    <property type="entry name" value="Winged helix' DNA-binding domain"/>
    <property type="match status" value="1"/>
</dbReference>
<proteinExistence type="predicted"/>
<name>A0AAT9GVF2_9CREN</name>
<dbReference type="AlphaFoldDB" id="A0AAT9GVF2"/>
<dbReference type="RefSeq" id="WP_369610259.1">
    <property type="nucleotide sequence ID" value="NZ_AP031322.1"/>
</dbReference>
<dbReference type="GeneID" id="92355679"/>